<dbReference type="InterPro" id="IPR004107">
    <property type="entry name" value="Integrase_SAM-like_N"/>
</dbReference>
<dbReference type="GO" id="GO:0006310">
    <property type="term" value="P:DNA recombination"/>
    <property type="evidence" value="ECO:0007669"/>
    <property type="project" value="UniProtKB-KW"/>
</dbReference>
<keyword evidence="1" id="KW-0229">DNA integration</keyword>
<organism evidence="6">
    <name type="scientific">hydrothermal vent metagenome</name>
    <dbReference type="NCBI Taxonomy" id="652676"/>
    <lineage>
        <taxon>unclassified sequences</taxon>
        <taxon>metagenomes</taxon>
        <taxon>ecological metagenomes</taxon>
    </lineage>
</organism>
<evidence type="ECO:0000259" key="5">
    <source>
        <dbReference type="PROSITE" id="PS51900"/>
    </source>
</evidence>
<dbReference type="Gene3D" id="1.10.150.130">
    <property type="match status" value="1"/>
</dbReference>
<dbReference type="AlphaFoldDB" id="A0A3B0XYA3"/>
<dbReference type="PANTHER" id="PTHR30349:SF90">
    <property type="entry name" value="TYROSINE RECOMBINASE XERD"/>
    <property type="match status" value="1"/>
</dbReference>
<dbReference type="Gene3D" id="1.10.443.10">
    <property type="entry name" value="Intergrase catalytic core"/>
    <property type="match status" value="1"/>
</dbReference>
<dbReference type="PROSITE" id="PS51898">
    <property type="entry name" value="TYR_RECOMBINASE"/>
    <property type="match status" value="1"/>
</dbReference>
<evidence type="ECO:0000256" key="1">
    <source>
        <dbReference type="ARBA" id="ARBA00022908"/>
    </source>
</evidence>
<keyword evidence="2" id="KW-0238">DNA-binding</keyword>
<dbReference type="Pfam" id="PF13495">
    <property type="entry name" value="Phage_int_SAM_4"/>
    <property type="match status" value="1"/>
</dbReference>
<feature type="domain" description="Core-binding (CB)" evidence="5">
    <location>
        <begin position="1"/>
        <end position="81"/>
    </location>
</feature>
<dbReference type="PANTHER" id="PTHR30349">
    <property type="entry name" value="PHAGE INTEGRASE-RELATED"/>
    <property type="match status" value="1"/>
</dbReference>
<dbReference type="GO" id="GO:0003677">
    <property type="term" value="F:DNA binding"/>
    <property type="evidence" value="ECO:0007669"/>
    <property type="project" value="UniProtKB-KW"/>
</dbReference>
<dbReference type="InterPro" id="IPR044068">
    <property type="entry name" value="CB"/>
</dbReference>
<evidence type="ECO:0000256" key="2">
    <source>
        <dbReference type="ARBA" id="ARBA00023125"/>
    </source>
</evidence>
<name>A0A3B0XYA3_9ZZZZ</name>
<dbReference type="PROSITE" id="PS51900">
    <property type="entry name" value="CB"/>
    <property type="match status" value="1"/>
</dbReference>
<feature type="domain" description="Tyr recombinase" evidence="4">
    <location>
        <begin position="98"/>
        <end position="274"/>
    </location>
</feature>
<protein>
    <recommendedName>
        <fullName evidence="7">Site-specific tyrosine recombinase</fullName>
    </recommendedName>
</protein>
<reference evidence="6" key="1">
    <citation type="submission" date="2018-06" db="EMBL/GenBank/DDBJ databases">
        <authorList>
            <person name="Zhirakovskaya E."/>
        </authorList>
    </citation>
    <scope>NUCLEOTIDE SEQUENCE</scope>
</reference>
<dbReference type="EMBL" id="UOFJ01000030">
    <property type="protein sequence ID" value="VAW61244.1"/>
    <property type="molecule type" value="Genomic_DNA"/>
</dbReference>
<dbReference type="InterPro" id="IPR011010">
    <property type="entry name" value="DNA_brk_join_enz"/>
</dbReference>
<keyword evidence="3" id="KW-0233">DNA recombination</keyword>
<accession>A0A3B0XYA3</accession>
<evidence type="ECO:0008006" key="7">
    <source>
        <dbReference type="Google" id="ProtNLM"/>
    </source>
</evidence>
<sequence length="285" mass="32848">MSELRKAMNDQMLLKGFSEPTKKCYLAAVRLLAQHYHLSPDKLSHEDIQNWFLYLLKEHHVAPATCRAYLHALRFFYCQVLEWNQFDIKFKIPKKKQKIPDLLSPSDVRLIIEHATTLKYRTAFIICYTCGLRLSEVTSLEIAHIHSEEHYLQVVQGKGFKDRNVPLPLSTIQALREYWQAYRPKRFLFPNRDGYKPISVTCFQKNFAQSKSSAGITKIGGIHGLRHAFATHQLRAGMPIHQLKIVLGHTDIKTTERYLHWCPQSGEGGSNIDLLQHLVGGQADE</sequence>
<dbReference type="InterPro" id="IPR013762">
    <property type="entry name" value="Integrase-like_cat_sf"/>
</dbReference>
<dbReference type="Pfam" id="PF00589">
    <property type="entry name" value="Phage_integrase"/>
    <property type="match status" value="1"/>
</dbReference>
<evidence type="ECO:0000313" key="6">
    <source>
        <dbReference type="EMBL" id="VAW61244.1"/>
    </source>
</evidence>
<evidence type="ECO:0000256" key="3">
    <source>
        <dbReference type="ARBA" id="ARBA00023172"/>
    </source>
</evidence>
<proteinExistence type="predicted"/>
<gene>
    <name evidence="6" type="ORF">MNBD_GAMMA10-2982</name>
</gene>
<dbReference type="GO" id="GO:0015074">
    <property type="term" value="P:DNA integration"/>
    <property type="evidence" value="ECO:0007669"/>
    <property type="project" value="UniProtKB-KW"/>
</dbReference>
<dbReference type="InterPro" id="IPR002104">
    <property type="entry name" value="Integrase_catalytic"/>
</dbReference>
<dbReference type="InterPro" id="IPR010998">
    <property type="entry name" value="Integrase_recombinase_N"/>
</dbReference>
<dbReference type="SUPFAM" id="SSF56349">
    <property type="entry name" value="DNA breaking-rejoining enzymes"/>
    <property type="match status" value="1"/>
</dbReference>
<evidence type="ECO:0000259" key="4">
    <source>
        <dbReference type="PROSITE" id="PS51898"/>
    </source>
</evidence>
<dbReference type="InterPro" id="IPR050090">
    <property type="entry name" value="Tyrosine_recombinase_XerCD"/>
</dbReference>